<sequence>MTDNMQRSLEARFIKLQTKCSLPPPVHFHIDDDPELSVSSPIKGQATRQCPGYYSNTSLESLLEVAGDVDFPSYEIASTYRMSIPNKDFKTRMIGVFYRWLKAGSPGNALLKEDEEKP</sequence>
<dbReference type="AlphaFoldDB" id="A0A0F9TUN9"/>
<proteinExistence type="predicted"/>
<name>A0A0F9TUN9_9ZZZZ</name>
<organism evidence="1">
    <name type="scientific">marine sediment metagenome</name>
    <dbReference type="NCBI Taxonomy" id="412755"/>
    <lineage>
        <taxon>unclassified sequences</taxon>
        <taxon>metagenomes</taxon>
        <taxon>ecological metagenomes</taxon>
    </lineage>
</organism>
<gene>
    <name evidence="1" type="ORF">LCGC14_0347440</name>
</gene>
<comment type="caution">
    <text evidence="1">The sequence shown here is derived from an EMBL/GenBank/DDBJ whole genome shotgun (WGS) entry which is preliminary data.</text>
</comment>
<evidence type="ECO:0000313" key="1">
    <source>
        <dbReference type="EMBL" id="KKN78677.1"/>
    </source>
</evidence>
<reference evidence="1" key="1">
    <citation type="journal article" date="2015" name="Nature">
        <title>Complex archaea that bridge the gap between prokaryotes and eukaryotes.</title>
        <authorList>
            <person name="Spang A."/>
            <person name="Saw J.H."/>
            <person name="Jorgensen S.L."/>
            <person name="Zaremba-Niedzwiedzka K."/>
            <person name="Martijn J."/>
            <person name="Lind A.E."/>
            <person name="van Eijk R."/>
            <person name="Schleper C."/>
            <person name="Guy L."/>
            <person name="Ettema T.J."/>
        </authorList>
    </citation>
    <scope>NUCLEOTIDE SEQUENCE</scope>
</reference>
<dbReference type="EMBL" id="LAZR01000258">
    <property type="protein sequence ID" value="KKN78677.1"/>
    <property type="molecule type" value="Genomic_DNA"/>
</dbReference>
<accession>A0A0F9TUN9</accession>
<protein>
    <submittedName>
        <fullName evidence="1">Uncharacterized protein</fullName>
    </submittedName>
</protein>